<dbReference type="Pfam" id="PF04934">
    <property type="entry name" value="Med6"/>
    <property type="match status" value="1"/>
</dbReference>
<dbReference type="GO" id="GO:0003712">
    <property type="term" value="F:transcription coregulator activity"/>
    <property type="evidence" value="ECO:0007669"/>
    <property type="project" value="InterPro"/>
</dbReference>
<dbReference type="PANTHER" id="PTHR13104">
    <property type="entry name" value="MED-6-RELATED"/>
    <property type="match status" value="1"/>
</dbReference>
<comment type="function">
    <text evidence="6">Component of the Mediator complex, a coactivator involved in the regulated transcription of nearly all RNA polymerase II-dependent genes. Mediator functions as a bridge to convey information from gene-specific regulatory proteins to the basal RNA polymerase II transcription machinery. Mediator is recruited to promoters by direct interactions with regulatory proteins and serves as a scaffold for the assembly of a functional preinitiation complex with RNA polymerase II and the general transcription factors.</text>
</comment>
<dbReference type="Pfam" id="PF10601">
    <property type="entry name" value="zf-LITAF-like"/>
    <property type="match status" value="1"/>
</dbReference>
<gene>
    <name evidence="11" type="primary">EOG090X0E0D</name>
    <name evidence="6" type="synonym">MED6</name>
</gene>
<dbReference type="GO" id="GO:0006357">
    <property type="term" value="P:regulation of transcription by RNA polymerase II"/>
    <property type="evidence" value="ECO:0007669"/>
    <property type="project" value="InterPro"/>
</dbReference>
<feature type="region of interest" description="Disordered" evidence="7">
    <location>
        <begin position="236"/>
        <end position="259"/>
    </location>
</feature>
<evidence type="ECO:0000256" key="6">
    <source>
        <dbReference type="RuleBase" id="RU364143"/>
    </source>
</evidence>
<keyword evidence="5 6" id="KW-0539">Nucleus</keyword>
<feature type="compositionally biased region" description="Basic and acidic residues" evidence="7">
    <location>
        <begin position="236"/>
        <end position="257"/>
    </location>
</feature>
<keyword evidence="6" id="KW-0010">Activator</keyword>
<dbReference type="EMBL" id="LR016780">
    <property type="protein sequence ID" value="SVE86399.1"/>
    <property type="molecule type" value="mRNA"/>
</dbReference>
<evidence type="ECO:0000256" key="4">
    <source>
        <dbReference type="ARBA" id="ARBA00023163"/>
    </source>
</evidence>
<keyword evidence="4 6" id="KW-0804">Transcription</keyword>
<dbReference type="Gene3D" id="3.10.450.580">
    <property type="entry name" value="Mediator complex, subunit Med6"/>
    <property type="match status" value="1"/>
</dbReference>
<accession>A0A4Y7N3Q3</accession>
<organism evidence="11">
    <name type="scientific">Daphnia similis</name>
    <dbReference type="NCBI Taxonomy" id="35528"/>
    <lineage>
        <taxon>Eukaryota</taxon>
        <taxon>Metazoa</taxon>
        <taxon>Ecdysozoa</taxon>
        <taxon>Arthropoda</taxon>
        <taxon>Crustacea</taxon>
        <taxon>Branchiopoda</taxon>
        <taxon>Diplostraca</taxon>
        <taxon>Cladocera</taxon>
        <taxon>Anomopoda</taxon>
        <taxon>Daphniidae</taxon>
        <taxon>Daphnia</taxon>
        <taxon>Daphnia similis group</taxon>
    </lineage>
</organism>
<evidence type="ECO:0000313" key="9">
    <source>
        <dbReference type="EMBL" id="SVE86399.1"/>
    </source>
</evidence>
<dbReference type="GO" id="GO:0016592">
    <property type="term" value="C:mediator complex"/>
    <property type="evidence" value="ECO:0007669"/>
    <property type="project" value="InterPro"/>
</dbReference>
<dbReference type="EMBL" id="LR018031">
    <property type="protein sequence ID" value="SVE87650.1"/>
    <property type="molecule type" value="mRNA"/>
</dbReference>
<evidence type="ECO:0000313" key="11">
    <source>
        <dbReference type="EMBL" id="SVE87650.1"/>
    </source>
</evidence>
<protein>
    <recommendedName>
        <fullName evidence="6">Mediator of RNA polymerase II transcription subunit 6</fullName>
    </recommendedName>
    <alternativeName>
        <fullName evidence="6">Mediator complex subunit 6</fullName>
    </alternativeName>
</protein>
<dbReference type="InterPro" id="IPR006629">
    <property type="entry name" value="LITAF"/>
</dbReference>
<evidence type="ECO:0000256" key="5">
    <source>
        <dbReference type="ARBA" id="ARBA00023242"/>
    </source>
</evidence>
<proteinExistence type="evidence at transcript level"/>
<keyword evidence="3 6" id="KW-0805">Transcription regulation</keyword>
<dbReference type="EMBL" id="LR017408">
    <property type="protein sequence ID" value="SVE87027.1"/>
    <property type="molecule type" value="mRNA"/>
</dbReference>
<dbReference type="AlphaFoldDB" id="A0A4Y7N3Q3"/>
<evidence type="ECO:0000256" key="3">
    <source>
        <dbReference type="ARBA" id="ARBA00023015"/>
    </source>
</evidence>
<evidence type="ECO:0000256" key="1">
    <source>
        <dbReference type="ARBA" id="ARBA00004123"/>
    </source>
</evidence>
<comment type="subcellular location">
    <subcellularLocation>
        <location evidence="1 6">Nucleus</location>
    </subcellularLocation>
</comment>
<name>A0A4Y7N3Q3_9CRUS</name>
<evidence type="ECO:0000259" key="8">
    <source>
        <dbReference type="Pfam" id="PF10601"/>
    </source>
</evidence>
<dbReference type="InterPro" id="IPR038566">
    <property type="entry name" value="Mediator_Med6_sf"/>
</dbReference>
<comment type="similarity">
    <text evidence="2 6">Belongs to the Mediator complex subunit 6 family.</text>
</comment>
<feature type="domain" description="LITAF" evidence="8">
    <location>
        <begin position="50"/>
        <end position="87"/>
    </location>
</feature>
<feature type="compositionally biased region" description="Basic and acidic residues" evidence="7">
    <location>
        <begin position="296"/>
        <end position="328"/>
    </location>
</feature>
<reference evidence="11" key="1">
    <citation type="submission" date="2018-08" db="EMBL/GenBank/DDBJ databases">
        <authorList>
            <person name="Cornetti L."/>
        </authorList>
    </citation>
    <scope>NUCLEOTIDE SEQUENCE</scope>
    <source>
        <strain evidence="9">IL-B-3</strain>
        <strain evidence="10">IL-KYN-4</strain>
        <strain evidence="11">IL-NS-13</strain>
    </source>
</reference>
<evidence type="ECO:0000256" key="7">
    <source>
        <dbReference type="SAM" id="MobiDB-lite"/>
    </source>
</evidence>
<evidence type="ECO:0000313" key="10">
    <source>
        <dbReference type="EMBL" id="SVE87027.1"/>
    </source>
</evidence>
<feature type="region of interest" description="Disordered" evidence="7">
    <location>
        <begin position="281"/>
        <end position="328"/>
    </location>
</feature>
<dbReference type="InterPro" id="IPR007018">
    <property type="entry name" value="Mediator_Med6"/>
</dbReference>
<sequence length="328" mass="36771">MSKQGPPPAAPPSYLEAVGGVNPSSSFTPHHNVTNQQPIIVTTVIPVGPGSTHTVCPHCHAEVDTSVRTEPGLIAWLSGGLLVLFGYNNLLWISWHDSAWIPILNPTNVMDYFQSTTNPFYDRTCNNEIVKMQRLNMEHLSSLTGLEYMLLHVQEPILYVIRKQHRHSASAVTPLADFYIIAGVVYQAPDLGSVINSRISTTVNHLQGAFDEARTYSRYHPSKGYWWEFKETESKDLEDENKKSQKKSSKEKAKEESSSAFQRHRVNILLADLAKKFPLKSAPFPVSNTQLPEQRISTEDNAKVEVKVEVKTEPQGHKPPPEKKPRLG</sequence>
<evidence type="ECO:0000256" key="2">
    <source>
        <dbReference type="ARBA" id="ARBA00007526"/>
    </source>
</evidence>
<comment type="subunit">
    <text evidence="6">Component of the Mediator complex.</text>
</comment>